<dbReference type="STRING" id="1121881.SAMN02745225_00159"/>
<reference evidence="7" key="1">
    <citation type="submission" date="2016-11" db="EMBL/GenBank/DDBJ databases">
        <authorList>
            <person name="Varghese N."/>
            <person name="Submissions S."/>
        </authorList>
    </citation>
    <scope>NUCLEOTIDE SEQUENCE [LARGE SCALE GENOMIC DNA]</scope>
    <source>
        <strain evidence="7">DSM 19514</strain>
    </source>
</reference>
<dbReference type="GO" id="GO:0045892">
    <property type="term" value="P:negative regulation of DNA-templated transcription"/>
    <property type="evidence" value="ECO:0007669"/>
    <property type="project" value="TreeGrafter"/>
</dbReference>
<organism evidence="6 7">
    <name type="scientific">Ferrithrix thermotolerans DSM 19514</name>
    <dbReference type="NCBI Taxonomy" id="1121881"/>
    <lineage>
        <taxon>Bacteria</taxon>
        <taxon>Bacillati</taxon>
        <taxon>Actinomycetota</taxon>
        <taxon>Acidimicrobiia</taxon>
        <taxon>Acidimicrobiales</taxon>
        <taxon>Acidimicrobiaceae</taxon>
        <taxon>Ferrithrix</taxon>
    </lineage>
</organism>
<evidence type="ECO:0000259" key="5">
    <source>
        <dbReference type="PROSITE" id="PS51078"/>
    </source>
</evidence>
<evidence type="ECO:0000313" key="6">
    <source>
        <dbReference type="EMBL" id="SHE28204.1"/>
    </source>
</evidence>
<dbReference type="EMBL" id="FQUL01000001">
    <property type="protein sequence ID" value="SHE28204.1"/>
    <property type="molecule type" value="Genomic_DNA"/>
</dbReference>
<dbReference type="InterPro" id="IPR005471">
    <property type="entry name" value="Tscrpt_reg_IclR_N"/>
</dbReference>
<protein>
    <submittedName>
        <fullName evidence="6">Transcriptional regulator, IclR family</fullName>
    </submittedName>
</protein>
<dbReference type="InterPro" id="IPR050707">
    <property type="entry name" value="HTH_MetabolicPath_Reg"/>
</dbReference>
<dbReference type="InterPro" id="IPR014757">
    <property type="entry name" value="Tscrpt_reg_IclR_C"/>
</dbReference>
<dbReference type="RefSeq" id="WP_072787757.1">
    <property type="nucleotide sequence ID" value="NZ_FQUL01000001.1"/>
</dbReference>
<dbReference type="GO" id="GO:0003677">
    <property type="term" value="F:DNA binding"/>
    <property type="evidence" value="ECO:0007669"/>
    <property type="project" value="UniProtKB-KW"/>
</dbReference>
<dbReference type="PROSITE" id="PS51078">
    <property type="entry name" value="ICLR_ED"/>
    <property type="match status" value="1"/>
</dbReference>
<dbReference type="SUPFAM" id="SSF46785">
    <property type="entry name" value="Winged helix' DNA-binding domain"/>
    <property type="match status" value="1"/>
</dbReference>
<feature type="domain" description="IclR-ED" evidence="5">
    <location>
        <begin position="77"/>
        <end position="257"/>
    </location>
</feature>
<proteinExistence type="predicted"/>
<keyword evidence="7" id="KW-1185">Reference proteome</keyword>
<evidence type="ECO:0000313" key="7">
    <source>
        <dbReference type="Proteomes" id="UP000184295"/>
    </source>
</evidence>
<keyword evidence="3" id="KW-0804">Transcription</keyword>
<dbReference type="PROSITE" id="PS51077">
    <property type="entry name" value="HTH_ICLR"/>
    <property type="match status" value="1"/>
</dbReference>
<dbReference type="SUPFAM" id="SSF55781">
    <property type="entry name" value="GAF domain-like"/>
    <property type="match status" value="1"/>
</dbReference>
<gene>
    <name evidence="6" type="ORF">SAMN02745225_00159</name>
</gene>
<dbReference type="AlphaFoldDB" id="A0A1M4S7L0"/>
<dbReference type="InterPro" id="IPR036388">
    <property type="entry name" value="WH-like_DNA-bd_sf"/>
</dbReference>
<dbReference type="Gene3D" id="1.10.10.10">
    <property type="entry name" value="Winged helix-like DNA-binding domain superfamily/Winged helix DNA-binding domain"/>
    <property type="match status" value="1"/>
</dbReference>
<feature type="domain" description="HTH iclR-type" evidence="4">
    <location>
        <begin position="17"/>
        <end position="77"/>
    </location>
</feature>
<dbReference type="GO" id="GO:0003700">
    <property type="term" value="F:DNA-binding transcription factor activity"/>
    <property type="evidence" value="ECO:0007669"/>
    <property type="project" value="TreeGrafter"/>
</dbReference>
<evidence type="ECO:0000259" key="4">
    <source>
        <dbReference type="PROSITE" id="PS51077"/>
    </source>
</evidence>
<dbReference type="Proteomes" id="UP000184295">
    <property type="component" value="Unassembled WGS sequence"/>
</dbReference>
<dbReference type="SMART" id="SM00346">
    <property type="entry name" value="HTH_ICLR"/>
    <property type="match status" value="1"/>
</dbReference>
<keyword evidence="1" id="KW-0805">Transcription regulation</keyword>
<evidence type="ECO:0000256" key="2">
    <source>
        <dbReference type="ARBA" id="ARBA00023125"/>
    </source>
</evidence>
<dbReference type="Gene3D" id="3.30.450.40">
    <property type="match status" value="1"/>
</dbReference>
<dbReference type="InterPro" id="IPR036390">
    <property type="entry name" value="WH_DNA-bd_sf"/>
</dbReference>
<dbReference type="OrthoDB" id="8479143at2"/>
<evidence type="ECO:0000256" key="1">
    <source>
        <dbReference type="ARBA" id="ARBA00023015"/>
    </source>
</evidence>
<evidence type="ECO:0000256" key="3">
    <source>
        <dbReference type="ARBA" id="ARBA00023163"/>
    </source>
</evidence>
<dbReference type="PANTHER" id="PTHR30136:SF24">
    <property type="entry name" value="HTH-TYPE TRANSCRIPTIONAL REPRESSOR ALLR"/>
    <property type="match status" value="1"/>
</dbReference>
<name>A0A1M4S7L0_9ACTN</name>
<sequence length="269" mass="29014">MDKSTEPTSLSEPSLVVGTLARGLKVLSYVIRNGPSTNGEIATALRLPKATVHRLVQVLTDQGFLVELDSRSYTVGVPFILAQEQLQNNTLGLFKPLLESVATRSGEAANLAVLNGNMALYLSSVRARHLLGTFTNPGNTVPLHATGVGKALLASLGEQAPRQLIPSLSLERYSKATITSAEGLLGEILKIGNTGLAFDNEEYTPGVRCVATWIRLGKVSFGISISGPVQRIDRDRMKELSEILKDSSTNFCRRVHGAVSHWTDSDQFS</sequence>
<dbReference type="Pfam" id="PF01614">
    <property type="entry name" value="IclR_C"/>
    <property type="match status" value="1"/>
</dbReference>
<dbReference type="PANTHER" id="PTHR30136">
    <property type="entry name" value="HELIX-TURN-HELIX TRANSCRIPTIONAL REGULATOR, ICLR FAMILY"/>
    <property type="match status" value="1"/>
</dbReference>
<accession>A0A1M4S7L0</accession>
<dbReference type="InterPro" id="IPR029016">
    <property type="entry name" value="GAF-like_dom_sf"/>
</dbReference>
<keyword evidence="2" id="KW-0238">DNA-binding</keyword>
<dbReference type="Pfam" id="PF09339">
    <property type="entry name" value="HTH_IclR"/>
    <property type="match status" value="1"/>
</dbReference>